<dbReference type="EMBL" id="BARV01025643">
    <property type="protein sequence ID" value="GAI45843.1"/>
    <property type="molecule type" value="Genomic_DNA"/>
</dbReference>
<organism evidence="1">
    <name type="scientific">marine sediment metagenome</name>
    <dbReference type="NCBI Taxonomy" id="412755"/>
    <lineage>
        <taxon>unclassified sequences</taxon>
        <taxon>metagenomes</taxon>
        <taxon>ecological metagenomes</taxon>
    </lineage>
</organism>
<sequence length="44" mass="4800">MEAIKSTGADIVVSSCPGCEIQLVDGIIRNKMPVKVMHIMELLE</sequence>
<gene>
    <name evidence="1" type="ORF">S06H3_41582</name>
</gene>
<reference evidence="1" key="1">
    <citation type="journal article" date="2014" name="Front. Microbiol.">
        <title>High frequency of phylogenetically diverse reductive dehalogenase-homologous genes in deep subseafloor sedimentary metagenomes.</title>
        <authorList>
            <person name="Kawai M."/>
            <person name="Futagami T."/>
            <person name="Toyoda A."/>
            <person name="Takaki Y."/>
            <person name="Nishi S."/>
            <person name="Hori S."/>
            <person name="Arai W."/>
            <person name="Tsubouchi T."/>
            <person name="Morono Y."/>
            <person name="Uchiyama I."/>
            <person name="Ito T."/>
            <person name="Fujiyama A."/>
            <person name="Inagaki F."/>
            <person name="Takami H."/>
        </authorList>
    </citation>
    <scope>NUCLEOTIDE SEQUENCE</scope>
    <source>
        <strain evidence="1">Expedition CK06-06</strain>
    </source>
</reference>
<name>X1NQF8_9ZZZZ</name>
<comment type="caution">
    <text evidence="1">The sequence shown here is derived from an EMBL/GenBank/DDBJ whole genome shotgun (WGS) entry which is preliminary data.</text>
</comment>
<accession>X1NQF8</accession>
<dbReference type="AlphaFoldDB" id="X1NQF8"/>
<proteinExistence type="predicted"/>
<evidence type="ECO:0000313" key="1">
    <source>
        <dbReference type="EMBL" id="GAI45843.1"/>
    </source>
</evidence>
<evidence type="ECO:0008006" key="2">
    <source>
        <dbReference type="Google" id="ProtNLM"/>
    </source>
</evidence>
<protein>
    <recommendedName>
        <fullName evidence="2">Cysteine-rich domain-containing protein</fullName>
    </recommendedName>
</protein>